<feature type="compositionally biased region" description="Basic and acidic residues" evidence="1">
    <location>
        <begin position="97"/>
        <end position="107"/>
    </location>
</feature>
<reference evidence="3" key="1">
    <citation type="submission" date="2017-08" db="EMBL/GenBank/DDBJ databases">
        <title>A dynamic microbial community with high functional redundancy inhabits the cold, oxic subseafloor aquifer.</title>
        <authorList>
            <person name="Tully B.J."/>
            <person name="Wheat C.G."/>
            <person name="Glazer B.T."/>
            <person name="Huber J.A."/>
        </authorList>
    </citation>
    <scope>NUCLEOTIDE SEQUENCE [LARGE SCALE GENOMIC DNA]</scope>
</reference>
<dbReference type="Pfam" id="PF11208">
    <property type="entry name" value="DUF2992"/>
    <property type="match status" value="1"/>
</dbReference>
<evidence type="ECO:0000313" key="3">
    <source>
        <dbReference type="Proteomes" id="UP000217838"/>
    </source>
</evidence>
<evidence type="ECO:0000256" key="1">
    <source>
        <dbReference type="SAM" id="MobiDB-lite"/>
    </source>
</evidence>
<dbReference type="InterPro" id="IPR016787">
    <property type="entry name" value="UCP021328"/>
</dbReference>
<organism evidence="2 3">
    <name type="scientific">Aerophobetes bacterium</name>
    <dbReference type="NCBI Taxonomy" id="2030807"/>
    <lineage>
        <taxon>Bacteria</taxon>
        <taxon>Candidatus Aerophobota</taxon>
    </lineage>
</organism>
<dbReference type="EMBL" id="NVUU01000059">
    <property type="protein sequence ID" value="PCI93537.1"/>
    <property type="molecule type" value="Genomic_DNA"/>
</dbReference>
<dbReference type="AlphaFoldDB" id="A0A2A4YGT2"/>
<sequence>MIIIKATILLEKGLWIGLFERTDKEGYAVARHIFGKEPTDPEVYDFVHSQYSELKFGKPKEFQLQIKRINPKRLQRQVRKEMEQIKKTTKPSTHAQDYMREELELKKKEKKKKKSADKRVRDEEQFSLRQEKKKKKHKGH</sequence>
<dbReference type="Proteomes" id="UP000217838">
    <property type="component" value="Unassembled WGS sequence"/>
</dbReference>
<evidence type="ECO:0000313" key="2">
    <source>
        <dbReference type="EMBL" id="PCI93537.1"/>
    </source>
</evidence>
<feature type="compositionally biased region" description="Basic and acidic residues" evidence="1">
    <location>
        <begin position="117"/>
        <end position="130"/>
    </location>
</feature>
<proteinExistence type="predicted"/>
<feature type="region of interest" description="Disordered" evidence="1">
    <location>
        <begin position="73"/>
        <end position="140"/>
    </location>
</feature>
<accession>A0A2A4YGT2</accession>
<protein>
    <recommendedName>
        <fullName evidence="4">DUF2992 family protein</fullName>
    </recommendedName>
</protein>
<comment type="caution">
    <text evidence="2">The sequence shown here is derived from an EMBL/GenBank/DDBJ whole genome shotgun (WGS) entry which is preliminary data.</text>
</comment>
<gene>
    <name evidence="2" type="ORF">COB11_05135</name>
</gene>
<dbReference type="PIRSF" id="PIRSF021328">
    <property type="entry name" value="UCP021328"/>
    <property type="match status" value="1"/>
</dbReference>
<name>A0A2A4YGT2_UNCAE</name>
<feature type="compositionally biased region" description="Basic residues" evidence="1">
    <location>
        <begin position="131"/>
        <end position="140"/>
    </location>
</feature>
<evidence type="ECO:0008006" key="4">
    <source>
        <dbReference type="Google" id="ProtNLM"/>
    </source>
</evidence>